<dbReference type="PANTHER" id="PTHR10678">
    <property type="entry name" value="26S PROTEASOME NON-ATPASE REGULATORY SUBUNIT 11/COP9 SIGNALOSOME COMPLEX SUBUNIT 2"/>
    <property type="match status" value="1"/>
</dbReference>
<name>A0A9N9A715_9GLOM</name>
<dbReference type="Proteomes" id="UP000789739">
    <property type="component" value="Unassembled WGS sequence"/>
</dbReference>
<dbReference type="Gene3D" id="1.25.40.570">
    <property type="match status" value="1"/>
</dbReference>
<comment type="caution">
    <text evidence="4">The sequence shown here is derived from an EMBL/GenBank/DDBJ whole genome shotgun (WGS) entry which is preliminary data.</text>
</comment>
<dbReference type="AlphaFoldDB" id="A0A9N9A715"/>
<gene>
    <name evidence="4" type="ORF">PBRASI_LOCUS3648</name>
</gene>
<dbReference type="SMART" id="SM00088">
    <property type="entry name" value="PINT"/>
    <property type="match status" value="1"/>
</dbReference>
<evidence type="ECO:0000313" key="5">
    <source>
        <dbReference type="Proteomes" id="UP000789739"/>
    </source>
</evidence>
<accession>A0A9N9A715</accession>
<dbReference type="InterPro" id="IPR000717">
    <property type="entry name" value="PCI_dom"/>
</dbReference>
<dbReference type="Pfam" id="PF01399">
    <property type="entry name" value="PCI"/>
    <property type="match status" value="1"/>
</dbReference>
<comment type="similarity">
    <text evidence="1">Belongs to the proteasome subunit S9 family.</text>
</comment>
<evidence type="ECO:0000256" key="2">
    <source>
        <dbReference type="ARBA" id="ARBA00022942"/>
    </source>
</evidence>
<evidence type="ECO:0000259" key="3">
    <source>
        <dbReference type="PROSITE" id="PS50250"/>
    </source>
</evidence>
<dbReference type="SUPFAM" id="SSF48452">
    <property type="entry name" value="TPR-like"/>
    <property type="match status" value="1"/>
</dbReference>
<reference evidence="4" key="1">
    <citation type="submission" date="2021-06" db="EMBL/GenBank/DDBJ databases">
        <authorList>
            <person name="Kallberg Y."/>
            <person name="Tangrot J."/>
            <person name="Rosling A."/>
        </authorList>
    </citation>
    <scope>NUCLEOTIDE SEQUENCE</scope>
    <source>
        <strain evidence="4">BR232B</strain>
    </source>
</reference>
<dbReference type="SUPFAM" id="SSF46785">
    <property type="entry name" value="Winged helix' DNA-binding domain"/>
    <property type="match status" value="1"/>
</dbReference>
<dbReference type="InterPro" id="IPR040780">
    <property type="entry name" value="Rpn6_C_helix"/>
</dbReference>
<dbReference type="PROSITE" id="PS50250">
    <property type="entry name" value="PCI"/>
    <property type="match status" value="1"/>
</dbReference>
<dbReference type="GO" id="GO:0030163">
    <property type="term" value="P:protein catabolic process"/>
    <property type="evidence" value="ECO:0007669"/>
    <property type="project" value="UniProtKB-ARBA"/>
</dbReference>
<dbReference type="EMBL" id="CAJVPI010000337">
    <property type="protein sequence ID" value="CAG8521487.1"/>
    <property type="molecule type" value="Genomic_DNA"/>
</dbReference>
<proteinExistence type="inferred from homology"/>
<dbReference type="InterPro" id="IPR040773">
    <property type="entry name" value="Rpn6_N"/>
</dbReference>
<dbReference type="FunFam" id="1.25.40.570:FF:000007">
    <property type="entry name" value="26S proteasome non-ATPase regulatory subunit 11"/>
    <property type="match status" value="1"/>
</dbReference>
<dbReference type="InterPro" id="IPR036390">
    <property type="entry name" value="WH_DNA-bd_sf"/>
</dbReference>
<feature type="domain" description="PCI" evidence="3">
    <location>
        <begin position="220"/>
        <end position="388"/>
    </location>
</feature>
<protein>
    <submittedName>
        <fullName evidence="4">9787_t:CDS:1</fullName>
    </submittedName>
</protein>
<keyword evidence="2" id="KW-0647">Proteasome</keyword>
<organism evidence="4 5">
    <name type="scientific">Paraglomus brasilianum</name>
    <dbReference type="NCBI Taxonomy" id="144538"/>
    <lineage>
        <taxon>Eukaryota</taxon>
        <taxon>Fungi</taxon>
        <taxon>Fungi incertae sedis</taxon>
        <taxon>Mucoromycota</taxon>
        <taxon>Glomeromycotina</taxon>
        <taxon>Glomeromycetes</taxon>
        <taxon>Paraglomerales</taxon>
        <taxon>Paraglomeraceae</taxon>
        <taxon>Paraglomus</taxon>
    </lineage>
</organism>
<dbReference type="InterPro" id="IPR011990">
    <property type="entry name" value="TPR-like_helical_dom_sf"/>
</dbReference>
<dbReference type="OrthoDB" id="1418352at2759"/>
<dbReference type="InterPro" id="IPR050871">
    <property type="entry name" value="26S_Proteasome/COP9_Components"/>
</dbReference>
<dbReference type="SMART" id="SM00753">
    <property type="entry name" value="PAM"/>
    <property type="match status" value="1"/>
</dbReference>
<dbReference type="Pfam" id="PF18503">
    <property type="entry name" value="RPN6_C_helix"/>
    <property type="match status" value="1"/>
</dbReference>
<keyword evidence="5" id="KW-1185">Reference proteome</keyword>
<evidence type="ECO:0000256" key="1">
    <source>
        <dbReference type="ARBA" id="ARBA00007454"/>
    </source>
</evidence>
<dbReference type="GO" id="GO:0000502">
    <property type="term" value="C:proteasome complex"/>
    <property type="evidence" value="ECO:0007669"/>
    <property type="project" value="UniProtKB-KW"/>
</dbReference>
<evidence type="ECO:0000313" key="4">
    <source>
        <dbReference type="EMBL" id="CAG8521487.1"/>
    </source>
</evidence>
<dbReference type="Pfam" id="PF18055">
    <property type="entry name" value="RPN6_N"/>
    <property type="match status" value="1"/>
</dbReference>
<sequence length="418" mass="47242">MSSIATLKEAEDLAKTSPEKAELLYTNILAQNAGNDETVIRQQEQALVKLGELYRDHRKAEQLSQLIRSSRTFMSSIARAKTAKIVKTLIGLFSEIPNTLPLQIEICKEIIQWSIEEKRIFLKQSLETRLIALYLDNKMYHDALTLINSLLKELKRLDDKMVLVEVQLLESRVCHALRNLPKSRAALTSARTTANAIYCPPLLQAALDMQSGILHAEDKDYKTAYSYFYETLEGYSSQDDPRAILALKYMLLCKIMLNLSQDVHAIIHGKLALRYAGREVDAMKAVATAHQNRSLNEFEKALATYRDELQNDPIIRSHLNALYDTLLEQNLVRIIEPFSRVEISHVAEMVKLSTGQVETKLSQMILDNVFHGILDQGAGCLIVFDGLPQDKTYEASLETLKQMGNVVESLYEKAAKLS</sequence>